<dbReference type="GO" id="GO:0004867">
    <property type="term" value="F:serine-type endopeptidase inhibitor activity"/>
    <property type="evidence" value="ECO:0007669"/>
    <property type="project" value="InterPro"/>
</dbReference>
<reference evidence="4 5" key="1">
    <citation type="journal article" date="2015" name="Genome Biol. Evol.">
        <title>Comparative Genomics of a Bacterivorous Green Alga Reveals Evolutionary Causalities and Consequences of Phago-Mixotrophic Mode of Nutrition.</title>
        <authorList>
            <person name="Burns J.A."/>
            <person name="Paasch A."/>
            <person name="Narechania A."/>
            <person name="Kim E."/>
        </authorList>
    </citation>
    <scope>NUCLEOTIDE SEQUENCE [LARGE SCALE GENOMIC DNA]</scope>
    <source>
        <strain evidence="4 5">PLY_AMNH</strain>
    </source>
</reference>
<dbReference type="Gene3D" id="3.30.497.10">
    <property type="entry name" value="Antithrombin, subunit I, domain 2"/>
    <property type="match status" value="1"/>
</dbReference>
<evidence type="ECO:0000256" key="2">
    <source>
        <dbReference type="RuleBase" id="RU000411"/>
    </source>
</evidence>
<proteinExistence type="inferred from homology"/>
<dbReference type="Gene3D" id="2.30.39.10">
    <property type="entry name" value="Alpha-1-antitrypsin, domain 1"/>
    <property type="match status" value="1"/>
</dbReference>
<evidence type="ECO:0000259" key="3">
    <source>
        <dbReference type="SMART" id="SM00093"/>
    </source>
</evidence>
<protein>
    <recommendedName>
        <fullName evidence="3">Serpin domain-containing protein</fullName>
    </recommendedName>
</protein>
<dbReference type="AlphaFoldDB" id="A0AAE0GWK7"/>
<keyword evidence="5" id="KW-1185">Reference proteome</keyword>
<dbReference type="PANTHER" id="PTHR11461:SF211">
    <property type="entry name" value="GH10112P-RELATED"/>
    <property type="match status" value="1"/>
</dbReference>
<dbReference type="Pfam" id="PF00079">
    <property type="entry name" value="Serpin"/>
    <property type="match status" value="1"/>
</dbReference>
<dbReference type="InterPro" id="IPR023795">
    <property type="entry name" value="Serpin_CS"/>
</dbReference>
<dbReference type="InterPro" id="IPR000215">
    <property type="entry name" value="Serpin_fam"/>
</dbReference>
<evidence type="ECO:0000313" key="4">
    <source>
        <dbReference type="EMBL" id="KAK3285538.1"/>
    </source>
</evidence>
<dbReference type="PROSITE" id="PS00284">
    <property type="entry name" value="SERPIN"/>
    <property type="match status" value="1"/>
</dbReference>
<dbReference type="SUPFAM" id="SSF56574">
    <property type="entry name" value="Serpins"/>
    <property type="match status" value="1"/>
</dbReference>
<dbReference type="SMART" id="SM00093">
    <property type="entry name" value="SERPIN"/>
    <property type="match status" value="1"/>
</dbReference>
<dbReference type="PANTHER" id="PTHR11461">
    <property type="entry name" value="SERINE PROTEASE INHIBITOR, SERPIN"/>
    <property type="match status" value="1"/>
</dbReference>
<organism evidence="4 5">
    <name type="scientific">Cymbomonas tetramitiformis</name>
    <dbReference type="NCBI Taxonomy" id="36881"/>
    <lineage>
        <taxon>Eukaryota</taxon>
        <taxon>Viridiplantae</taxon>
        <taxon>Chlorophyta</taxon>
        <taxon>Pyramimonadophyceae</taxon>
        <taxon>Pyramimonadales</taxon>
        <taxon>Pyramimonadaceae</taxon>
        <taxon>Cymbomonas</taxon>
    </lineage>
</organism>
<dbReference type="Proteomes" id="UP001190700">
    <property type="component" value="Unassembled WGS sequence"/>
</dbReference>
<gene>
    <name evidence="4" type="ORF">CYMTET_6864</name>
</gene>
<evidence type="ECO:0000256" key="1">
    <source>
        <dbReference type="ARBA" id="ARBA00009500"/>
    </source>
</evidence>
<dbReference type="CDD" id="cd19588">
    <property type="entry name" value="serpin_miropin-like"/>
    <property type="match status" value="1"/>
</dbReference>
<accession>A0AAE0GWK7</accession>
<comment type="caution">
    <text evidence="4">The sequence shown here is derived from an EMBL/GenBank/DDBJ whole genome shotgun (WGS) entry which is preliminary data.</text>
</comment>
<evidence type="ECO:0000313" key="5">
    <source>
        <dbReference type="Proteomes" id="UP001190700"/>
    </source>
</evidence>
<name>A0AAE0GWK7_9CHLO</name>
<dbReference type="InterPro" id="IPR036186">
    <property type="entry name" value="Serpin_sf"/>
</dbReference>
<dbReference type="EMBL" id="LGRX02001779">
    <property type="protein sequence ID" value="KAK3285538.1"/>
    <property type="molecule type" value="Genomic_DNA"/>
</dbReference>
<feature type="domain" description="Serpin" evidence="3">
    <location>
        <begin position="1"/>
        <end position="343"/>
    </location>
</feature>
<dbReference type="InterPro" id="IPR023796">
    <property type="entry name" value="Serpin_dom"/>
</dbReference>
<sequence length="346" mass="38113">MAMVSTGATPGSKNALELEKLLRLPITSQDCSQSMQILMQQLKSDDPKVNVLVANSQWSRSSILESYKERIGREYAAEAFDLPASPQPINAWVKAKTNSLIPEVLSNIDPLVVSILINAVYFKGEWTNRFDAEHTVEAPFHVSPTVQLPVQMMMRKDKKMLYAEVSAGDKESRAQVVELPYGEGEQFSAVVVLPSLSDADGMSLTSMMDALAAKPALWEQWMMQLRPTDVRLGLPRFKVEYGMKDLKEALSLMGVTDAFTGTPDGAFLAMSDDPQVYLSAVLHKTVVEVNEEGTEAAAVTAAIMKTRSLPRPPLQMLVDRPFIFAIRSRVSGALLFMCRINNPTAG</sequence>
<comment type="similarity">
    <text evidence="1 2">Belongs to the serpin family.</text>
</comment>
<dbReference type="GO" id="GO:0005615">
    <property type="term" value="C:extracellular space"/>
    <property type="evidence" value="ECO:0007669"/>
    <property type="project" value="InterPro"/>
</dbReference>
<dbReference type="InterPro" id="IPR042185">
    <property type="entry name" value="Serpin_sf_2"/>
</dbReference>
<dbReference type="InterPro" id="IPR042178">
    <property type="entry name" value="Serpin_sf_1"/>
</dbReference>